<protein>
    <submittedName>
        <fullName evidence="2">DUF397 domain-containing protein</fullName>
    </submittedName>
</protein>
<accession>A0ABS5TPA0</accession>
<sequence length="65" mass="7247">MNWRRSSFCNSVSCLEVAQDETDVLVRDSKDPAATPQRYTRQEWLAFVLAVKAGEFDDLAGGPVV</sequence>
<dbReference type="RefSeq" id="WP_214159474.1">
    <property type="nucleotide sequence ID" value="NZ_JAHBAY010000014.1"/>
</dbReference>
<proteinExistence type="predicted"/>
<keyword evidence="3" id="KW-1185">Reference proteome</keyword>
<gene>
    <name evidence="2" type="ORF">KIH74_28590</name>
</gene>
<name>A0ABS5TPA0_9ACTN</name>
<dbReference type="Pfam" id="PF04149">
    <property type="entry name" value="DUF397"/>
    <property type="match status" value="1"/>
</dbReference>
<dbReference type="Proteomes" id="UP001197247">
    <property type="component" value="Unassembled WGS sequence"/>
</dbReference>
<comment type="caution">
    <text evidence="2">The sequence shown here is derived from an EMBL/GenBank/DDBJ whole genome shotgun (WGS) entry which is preliminary data.</text>
</comment>
<reference evidence="2 3" key="1">
    <citation type="submission" date="2021-05" db="EMBL/GenBank/DDBJ databases">
        <title>Kineosporia and Streptomyces sp. nov. two new marine actinobacteria isolated from Coral.</title>
        <authorList>
            <person name="Buangrab K."/>
            <person name="Sutthacheep M."/>
            <person name="Yeemin T."/>
            <person name="Harunari E."/>
            <person name="Igarashi Y."/>
            <person name="Kanchanasin P."/>
            <person name="Tanasupawat S."/>
            <person name="Phongsopitanun W."/>
        </authorList>
    </citation>
    <scope>NUCLEOTIDE SEQUENCE [LARGE SCALE GENOMIC DNA]</scope>
    <source>
        <strain evidence="2 3">J2-2</strain>
    </source>
</reference>
<dbReference type="EMBL" id="JAHBAY010000014">
    <property type="protein sequence ID" value="MBT0772935.1"/>
    <property type="molecule type" value="Genomic_DNA"/>
</dbReference>
<evidence type="ECO:0000313" key="2">
    <source>
        <dbReference type="EMBL" id="MBT0772935.1"/>
    </source>
</evidence>
<evidence type="ECO:0000259" key="1">
    <source>
        <dbReference type="Pfam" id="PF04149"/>
    </source>
</evidence>
<evidence type="ECO:0000313" key="3">
    <source>
        <dbReference type="Proteomes" id="UP001197247"/>
    </source>
</evidence>
<feature type="domain" description="DUF397" evidence="1">
    <location>
        <begin position="2"/>
        <end position="52"/>
    </location>
</feature>
<dbReference type="InterPro" id="IPR007278">
    <property type="entry name" value="DUF397"/>
</dbReference>
<organism evidence="2 3">
    <name type="scientific">Kineosporia corallincola</name>
    <dbReference type="NCBI Taxonomy" id="2835133"/>
    <lineage>
        <taxon>Bacteria</taxon>
        <taxon>Bacillati</taxon>
        <taxon>Actinomycetota</taxon>
        <taxon>Actinomycetes</taxon>
        <taxon>Kineosporiales</taxon>
        <taxon>Kineosporiaceae</taxon>
        <taxon>Kineosporia</taxon>
    </lineage>
</organism>